<keyword evidence="2" id="KW-1185">Reference proteome</keyword>
<reference evidence="1 2" key="1">
    <citation type="submission" date="2024-02" db="EMBL/GenBank/DDBJ databases">
        <title>Janibacter sp. nov., isolated from gut of marine sandworm.</title>
        <authorList>
            <person name="Kim B."/>
            <person name="Jun M.O."/>
            <person name="Shin N.-R."/>
        </authorList>
    </citation>
    <scope>NUCLEOTIDE SEQUENCE [LARGE SCALE GENOMIC DNA]</scope>
    <source>
        <strain evidence="1 2">A1S7</strain>
    </source>
</reference>
<name>A0ABZ2MLK0_9MICO</name>
<organism evidence="1 2">
    <name type="scientific">Janibacter alittae</name>
    <dbReference type="NCBI Taxonomy" id="3115209"/>
    <lineage>
        <taxon>Bacteria</taxon>
        <taxon>Bacillati</taxon>
        <taxon>Actinomycetota</taxon>
        <taxon>Actinomycetes</taxon>
        <taxon>Micrococcales</taxon>
        <taxon>Intrasporangiaceae</taxon>
        <taxon>Janibacter</taxon>
    </lineage>
</organism>
<evidence type="ECO:0000313" key="2">
    <source>
        <dbReference type="Proteomes" id="UP001382727"/>
    </source>
</evidence>
<dbReference type="InterPro" id="IPR044925">
    <property type="entry name" value="His-Me_finger_sf"/>
</dbReference>
<accession>A0ABZ2MLK0</accession>
<dbReference type="EMBL" id="CP144913">
    <property type="protein sequence ID" value="WXB77929.1"/>
    <property type="molecule type" value="Genomic_DNA"/>
</dbReference>
<dbReference type="SUPFAM" id="SSF54060">
    <property type="entry name" value="His-Me finger endonucleases"/>
    <property type="match status" value="1"/>
</dbReference>
<dbReference type="RefSeq" id="WP_338752265.1">
    <property type="nucleotide sequence ID" value="NZ_CP144913.1"/>
</dbReference>
<evidence type="ECO:0000313" key="1">
    <source>
        <dbReference type="EMBL" id="WXB77929.1"/>
    </source>
</evidence>
<protein>
    <recommendedName>
        <fullName evidence="3">HNH endonuclease</fullName>
    </recommendedName>
</protein>
<dbReference type="Proteomes" id="UP001382727">
    <property type="component" value="Chromosome"/>
</dbReference>
<evidence type="ECO:0008006" key="3">
    <source>
        <dbReference type="Google" id="ProtNLM"/>
    </source>
</evidence>
<sequence length="145" mass="16268">MTNPDIVARWRAKTVRVPGSDCLWWTGAISGRGHGRFWYAPGRVVIAHRFAWALAYGVESLVGIELLGHRCDNPLCQRIGPDHVVASSYVENRREWAIRKQITGSPLDDPRGYDGGRGNCAIWRGVTRCSWRRSWTACVRSTASS</sequence>
<proteinExistence type="predicted"/>
<gene>
    <name evidence="1" type="ORF">V1351_07630</name>
</gene>